<keyword evidence="4 9" id="KW-0808">Transferase</keyword>
<evidence type="ECO:0000256" key="7">
    <source>
        <dbReference type="ARBA" id="ARBA00022840"/>
    </source>
</evidence>
<evidence type="ECO:0000256" key="3">
    <source>
        <dbReference type="ARBA" id="ARBA00012128"/>
    </source>
</evidence>
<dbReference type="Pfam" id="PF01636">
    <property type="entry name" value="APH"/>
    <property type="match status" value="1"/>
</dbReference>
<evidence type="ECO:0000256" key="4">
    <source>
        <dbReference type="ARBA" id="ARBA00022679"/>
    </source>
</evidence>
<dbReference type="Proteomes" id="UP000037939">
    <property type="component" value="Unassembled WGS sequence"/>
</dbReference>
<evidence type="ECO:0000256" key="1">
    <source>
        <dbReference type="ARBA" id="ARBA00010165"/>
    </source>
</evidence>
<evidence type="ECO:0000256" key="5">
    <source>
        <dbReference type="ARBA" id="ARBA00022741"/>
    </source>
</evidence>
<evidence type="ECO:0000256" key="6">
    <source>
        <dbReference type="ARBA" id="ARBA00022777"/>
    </source>
</evidence>
<dbReference type="EC" id="2.7.1.100" evidence="3"/>
<keyword evidence="6 9" id="KW-0418">Kinase</keyword>
<dbReference type="SUPFAM" id="SSF56112">
    <property type="entry name" value="Protein kinase-like (PK-like)"/>
    <property type="match status" value="1"/>
</dbReference>
<name>A0A0N0GMA0_9NEIS</name>
<comment type="subunit">
    <text evidence="2">Homodimer.</text>
</comment>
<keyword evidence="7" id="KW-0067">ATP-binding</keyword>
<dbReference type="PANTHER" id="PTHR34273">
    <property type="entry name" value="METHYLTHIORIBOSE KINASE"/>
    <property type="match status" value="1"/>
</dbReference>
<evidence type="ECO:0000256" key="2">
    <source>
        <dbReference type="ARBA" id="ARBA00011738"/>
    </source>
</evidence>
<dbReference type="NCBIfam" id="TIGR01767">
    <property type="entry name" value="MTRK"/>
    <property type="match status" value="1"/>
</dbReference>
<proteinExistence type="inferred from homology"/>
<evidence type="ECO:0000259" key="8">
    <source>
        <dbReference type="Pfam" id="PF01636"/>
    </source>
</evidence>
<comment type="similarity">
    <text evidence="1">Belongs to the methylthioribose kinase family.</text>
</comment>
<organism evidence="9 10">
    <name type="scientific">Amantichitinum ursilacus</name>
    <dbReference type="NCBI Taxonomy" id="857265"/>
    <lineage>
        <taxon>Bacteria</taxon>
        <taxon>Pseudomonadati</taxon>
        <taxon>Pseudomonadota</taxon>
        <taxon>Betaproteobacteria</taxon>
        <taxon>Neisseriales</taxon>
        <taxon>Chitinibacteraceae</taxon>
        <taxon>Amantichitinum</taxon>
    </lineage>
</organism>
<dbReference type="PIRSF" id="PIRSF031134">
    <property type="entry name" value="MTRK"/>
    <property type="match status" value="1"/>
</dbReference>
<dbReference type="STRING" id="857265.WG78_16765"/>
<sequence>MSLPTPEGYYPLDEPGLRVWLAQRPALAAKVGGAPADWHITEVGDGNLNLVFLVRGAAGGVCVKQSLPYVRAAGESWPMPLERAFFEYQHQQVAGPHLAGLVPQIWHYDPLLYASVMELLSPHIILRQGLLAGRRYPQAVTAVAEFAARSAVLTSALAQPFEAVFDQAALFSRNHALTRVTAELVFADPFEDLPRNRWTSPELDEVAASVRADAALRAAVARLGHRFLTQQDALLHGDLHTGSVMVSDNDTRVIDPEFAVYGPVGFDTGAFLANLLMAYFSQPGHATAADDRRDHADWILQQAGVFWRHFAQRFDALWQAHADGDAWPRRLFVGEEGVFARARREHLQQVFADTLGFAGAEIIRRILGFAHNLDFEAIADRSQRAAAETRALTLARALLLQPQRFADIDSVLDSAQALVEAEAVAA</sequence>
<dbReference type="InterPro" id="IPR002575">
    <property type="entry name" value="Aminoglycoside_PTrfase"/>
</dbReference>
<feature type="domain" description="Aminoglycoside phosphotransferase" evidence="8">
    <location>
        <begin position="39"/>
        <end position="287"/>
    </location>
</feature>
<gene>
    <name evidence="9" type="primary">mtnK</name>
    <name evidence="9" type="ORF">WG78_16765</name>
</gene>
<dbReference type="EMBL" id="LAQT01000027">
    <property type="protein sequence ID" value="KPC50725.1"/>
    <property type="molecule type" value="Genomic_DNA"/>
</dbReference>
<dbReference type="PATRIC" id="fig|857265.3.peg.3437"/>
<dbReference type="InterPro" id="IPR011009">
    <property type="entry name" value="Kinase-like_dom_sf"/>
</dbReference>
<keyword evidence="5" id="KW-0547">Nucleotide-binding</keyword>
<evidence type="ECO:0000313" key="10">
    <source>
        <dbReference type="Proteomes" id="UP000037939"/>
    </source>
</evidence>
<comment type="caution">
    <text evidence="9">The sequence shown here is derived from an EMBL/GenBank/DDBJ whole genome shotgun (WGS) entry which is preliminary data.</text>
</comment>
<reference evidence="9 10" key="1">
    <citation type="submission" date="2015-07" db="EMBL/GenBank/DDBJ databases">
        <title>Draft genome sequence of the Amantichitinum ursilacus IGB-41, a new chitin-degrading bacterium.</title>
        <authorList>
            <person name="Kirstahler P."/>
            <person name="Guenther M."/>
            <person name="Grumaz C."/>
            <person name="Rupp S."/>
            <person name="Zibek S."/>
            <person name="Sohn K."/>
        </authorList>
    </citation>
    <scope>NUCLEOTIDE SEQUENCE [LARGE SCALE GENOMIC DNA]</scope>
    <source>
        <strain evidence="9 10">IGB-41</strain>
    </source>
</reference>
<dbReference type="GO" id="GO:0009086">
    <property type="term" value="P:methionine biosynthetic process"/>
    <property type="evidence" value="ECO:0007669"/>
    <property type="project" value="InterPro"/>
</dbReference>
<dbReference type="OrthoDB" id="3638028at2"/>
<evidence type="ECO:0000313" key="9">
    <source>
        <dbReference type="EMBL" id="KPC50725.1"/>
    </source>
</evidence>
<keyword evidence="10" id="KW-1185">Reference proteome</keyword>
<dbReference type="InterPro" id="IPR009212">
    <property type="entry name" value="Methylthioribose_kinase"/>
</dbReference>
<dbReference type="RefSeq" id="WP_053938961.1">
    <property type="nucleotide sequence ID" value="NZ_LAQT01000027.1"/>
</dbReference>
<dbReference type="GO" id="GO:0005524">
    <property type="term" value="F:ATP binding"/>
    <property type="evidence" value="ECO:0007669"/>
    <property type="project" value="UniProtKB-KW"/>
</dbReference>
<dbReference type="GO" id="GO:0046522">
    <property type="term" value="F:S-methyl-5-thioribose kinase activity"/>
    <property type="evidence" value="ECO:0007669"/>
    <property type="project" value="UniProtKB-EC"/>
</dbReference>
<accession>A0A0N0GMA0</accession>
<dbReference type="Gene3D" id="3.90.1200.10">
    <property type="match status" value="1"/>
</dbReference>
<protein>
    <recommendedName>
        <fullName evidence="3">S-methyl-5-thioribose kinase</fullName>
        <ecNumber evidence="3">2.7.1.100</ecNumber>
    </recommendedName>
</protein>
<dbReference type="Gene3D" id="3.30.200.20">
    <property type="entry name" value="Phosphorylase Kinase, domain 1"/>
    <property type="match status" value="1"/>
</dbReference>
<dbReference type="PANTHER" id="PTHR34273:SF2">
    <property type="entry name" value="METHYLTHIORIBOSE KINASE"/>
    <property type="match status" value="1"/>
</dbReference>
<dbReference type="AlphaFoldDB" id="A0A0N0GMA0"/>